<dbReference type="InterPro" id="IPR036322">
    <property type="entry name" value="WD40_repeat_dom_sf"/>
</dbReference>
<reference evidence="2 3" key="1">
    <citation type="journal article" date="2022" name="bioRxiv">
        <title>Genomics of Preaxostyla Flagellates Illuminates Evolutionary Transitions and the Path Towards Mitochondrial Loss.</title>
        <authorList>
            <person name="Novak L.V.F."/>
            <person name="Treitli S.C."/>
            <person name="Pyrih J."/>
            <person name="Halakuc P."/>
            <person name="Pipaliya S.V."/>
            <person name="Vacek V."/>
            <person name="Brzon O."/>
            <person name="Soukal P."/>
            <person name="Eme L."/>
            <person name="Dacks J.B."/>
            <person name="Karnkowska A."/>
            <person name="Elias M."/>
            <person name="Hampl V."/>
        </authorList>
    </citation>
    <scope>NUCLEOTIDE SEQUENCE [LARGE SCALE GENOMIC DNA]</scope>
    <source>
        <strain evidence="2">NAU3</strain>
        <tissue evidence="2">Gut</tissue>
    </source>
</reference>
<dbReference type="EMBL" id="JARBJD010000062">
    <property type="protein sequence ID" value="KAK2955793.1"/>
    <property type="molecule type" value="Genomic_DNA"/>
</dbReference>
<protein>
    <submittedName>
        <fullName evidence="2">Uncharacterized protein</fullName>
    </submittedName>
</protein>
<feature type="compositionally biased region" description="Basic and acidic residues" evidence="1">
    <location>
        <begin position="1207"/>
        <end position="1219"/>
    </location>
</feature>
<dbReference type="Proteomes" id="UP001281761">
    <property type="component" value="Unassembled WGS sequence"/>
</dbReference>
<evidence type="ECO:0000313" key="2">
    <source>
        <dbReference type="EMBL" id="KAK2955793.1"/>
    </source>
</evidence>
<feature type="compositionally biased region" description="Polar residues" evidence="1">
    <location>
        <begin position="1107"/>
        <end position="1116"/>
    </location>
</feature>
<evidence type="ECO:0000256" key="1">
    <source>
        <dbReference type="SAM" id="MobiDB-lite"/>
    </source>
</evidence>
<feature type="region of interest" description="Disordered" evidence="1">
    <location>
        <begin position="1473"/>
        <end position="1495"/>
    </location>
</feature>
<dbReference type="PANTHER" id="PTHR24216">
    <property type="entry name" value="PAXILLIN-RELATED"/>
    <property type="match status" value="1"/>
</dbReference>
<organism evidence="2 3">
    <name type="scientific">Blattamonas nauphoetae</name>
    <dbReference type="NCBI Taxonomy" id="2049346"/>
    <lineage>
        <taxon>Eukaryota</taxon>
        <taxon>Metamonada</taxon>
        <taxon>Preaxostyla</taxon>
        <taxon>Oxymonadida</taxon>
        <taxon>Blattamonas</taxon>
    </lineage>
</organism>
<dbReference type="Gene3D" id="2.130.10.10">
    <property type="entry name" value="YVTN repeat-like/Quinoprotein amine dehydrogenase"/>
    <property type="match status" value="1"/>
</dbReference>
<feature type="compositionally biased region" description="Polar residues" evidence="1">
    <location>
        <begin position="1192"/>
        <end position="1204"/>
    </location>
</feature>
<feature type="compositionally biased region" description="Basic residues" evidence="1">
    <location>
        <begin position="232"/>
        <end position="248"/>
    </location>
</feature>
<feature type="compositionally biased region" description="Low complexity" evidence="1">
    <location>
        <begin position="1245"/>
        <end position="1259"/>
    </location>
</feature>
<name>A0ABQ9XWD5_9EUKA</name>
<feature type="compositionally biased region" description="Polar residues" evidence="1">
    <location>
        <begin position="305"/>
        <end position="328"/>
    </location>
</feature>
<feature type="compositionally biased region" description="Polar residues" evidence="1">
    <location>
        <begin position="346"/>
        <end position="356"/>
    </location>
</feature>
<feature type="region of interest" description="Disordered" evidence="1">
    <location>
        <begin position="1311"/>
        <end position="1333"/>
    </location>
</feature>
<feature type="region of interest" description="Disordered" evidence="1">
    <location>
        <begin position="1092"/>
        <end position="1220"/>
    </location>
</feature>
<feature type="compositionally biased region" description="Polar residues" evidence="1">
    <location>
        <begin position="1477"/>
        <end position="1489"/>
    </location>
</feature>
<comment type="caution">
    <text evidence="2">The sequence shown here is derived from an EMBL/GenBank/DDBJ whole genome shotgun (WGS) entry which is preliminary data.</text>
</comment>
<accession>A0ABQ9XWD5</accession>
<feature type="compositionally biased region" description="Basic and acidic residues" evidence="1">
    <location>
        <begin position="329"/>
        <end position="338"/>
    </location>
</feature>
<feature type="region of interest" description="Disordered" evidence="1">
    <location>
        <begin position="1240"/>
        <end position="1265"/>
    </location>
</feature>
<feature type="compositionally biased region" description="Pro residues" evidence="1">
    <location>
        <begin position="1118"/>
        <end position="1148"/>
    </location>
</feature>
<evidence type="ECO:0000313" key="3">
    <source>
        <dbReference type="Proteomes" id="UP001281761"/>
    </source>
</evidence>
<dbReference type="InterPro" id="IPR015943">
    <property type="entry name" value="WD40/YVTN_repeat-like_dom_sf"/>
</dbReference>
<feature type="region of interest" description="Disordered" evidence="1">
    <location>
        <begin position="1027"/>
        <end position="1066"/>
    </location>
</feature>
<sequence>MEKLDDNPWENPQNELSLTFWDLCGIVSPSDPSSFLFLEDESLPFPFFNIESPPNLDKDPLRPKVGMAICCCFCEVPTFENDVLLAMGFEDGTVRLYSLLNQQWMGTPHICTESPSSVMTMISGKTKDTIIVSTSIRTLHCLHITDAFSIVDHVQVDLSWNTTCLSLSIDKEIIACGLANGRFSLISILENSFVEKFFSYQSIGLNENELDLPDEKGWNHLEIPVFDEQSHQHHHSSRKGDHFHHKRDKTNLPHPLQSLPCISLTNTTSVYHIQFPLTSHSSLFPIKDLTQRIESVTQILLRQNHHSSQSISPNHQPQSTPPSLSSRSVEPENHEPLRLPRHSATENDSPSLFSVTTPSRSHLKLIETLLPIDFGMENLGVYFSPSLIPTTNPVYTFSVSPKRFTLETPTRARIVKQWKIVRFLARKLKQELAHFAVTGHDESSSEDDTSSPSRQLAHGVDVIILDEDDGLFDTPHLDLSTVNLRLLDESSSDEESPTSSGSTLSQLFSKQTPISESLSRLLSAIPSTAGLLRCLIVFVQHFKLVFNQLFPASLLRPLLSTTKRTSQTVSNLTTILTTLITIARSASATSPSSVQEGDQDQSTSVSAFISDHRDLTSSDGFITLLENLPEQPLFHHPVGTISFLSTTPPPSLEPLFKIFTDNPRNHDQFSFLTTQTDCAPVCEYQSPYNDFLVTISNRAVDKPGPINPTTLDRFSPNASIRIVDSVLTVGQQFPLQKIQQFTSKTVETALAQHAHLIISNQFSIQRQITGNKRQFSTPTGEFTISSPSITSKRFVAVTRCLPKPISSELAALFDIVRFKGNEYYTERANTKPDPLSFTQLVGMLSTLKNLERHSTSTLNALLSDVASAELNCSEFGATVPTKAIENVLRVFGDSVQSILNTDPLRQTQAFCGFLENENKLDLIHARNLLGTRSRDQASFHLGQHADEIIFAQQSNWSITGQVRSVLNTKQKKITGAGSVHQRDKFRKSLFGSSEANIDEIHQILLKKRLYSHLARLTMGQIEPLERDSLKTSSEDETSFELSESSSDFGSSDNGKDKLHRNKKTQPKWSTHRLDYALISNFCSTFVQTTPIRSKSPDIPIRSKSPDIPSSLTTASDHPSPPPPLSSSLPSPLPPSPSPLFLPPPPPPLSFSNPVQESALPAPPAPLRFFPPRQHVESEVDGQAASESDEPQDLQTPFETRQIQHAPTRRDFSKERRINEQPRLNISDRLLASKLFQSSKLRRTNSDSSISSLSDTSSDGDSWRSKHDTVSSEWIRHAYPLSMIPMSGQLLAASETSSVTEAYQRYRQQYFSERPHQTRSSASSEPKTENSSKRRTIVQITVVQMLPNGDRLVTVVPSTNPGVTRPFNALAKQWNKSARYTPKDDVGMKNERDDCETRLLIFERERKRVKQARRVVRDQLKLGPQTECPHLLTPNTEYLKQYKNVLKAEQNAIEEQIRFARVLQQVISGEESGDSAHFSVQSDENVSPSSDFPMISESELVNPDTITKKKRAKTPEKSALWIMQNSRFNPPNPKSVCSQCGRNGHQQGFRWCPKQHAAIIAELTTKLEKQEELKQTRRLIKTQRDGYRRYWKKHGL</sequence>
<feature type="region of interest" description="Disordered" evidence="1">
    <location>
        <begin position="305"/>
        <end position="356"/>
    </location>
</feature>
<proteinExistence type="predicted"/>
<gene>
    <name evidence="2" type="ORF">BLNAU_9144</name>
</gene>
<dbReference type="SUPFAM" id="SSF50978">
    <property type="entry name" value="WD40 repeat-like"/>
    <property type="match status" value="1"/>
</dbReference>
<keyword evidence="3" id="KW-1185">Reference proteome</keyword>
<feature type="region of interest" description="Disordered" evidence="1">
    <location>
        <begin position="229"/>
        <end position="252"/>
    </location>
</feature>
<feature type="compositionally biased region" description="Low complexity" evidence="1">
    <location>
        <begin position="1039"/>
        <end position="1051"/>
    </location>
</feature>